<dbReference type="eggNOG" id="KOG3786">
    <property type="taxonomic scope" value="Eukaryota"/>
</dbReference>
<dbReference type="Proteomes" id="UP000009168">
    <property type="component" value="Unassembled WGS sequence"/>
</dbReference>
<dbReference type="InterPro" id="IPR007852">
    <property type="entry name" value="Cdc73/Parafibromin"/>
</dbReference>
<sequence>MIRNKRPNKIDPLELLREFTINKKDVVKKDQYLFFDQTKLELKTPTAWKKNTGGYYTLGDLWLFNQKVQQNMSMKHYFNQRQSFALEGIDKIDEDEISNYLQGKIDNSDKIDQEAKQQLLSSRKSKPAESSALEGSLTKKIKTNDGEAKTVEMQQREEYLNAISWIMKTEKPLTSRTRMLRSKFNSNINFKHYIKQLDEGKMTTQNNPLEIKSTINYPCLFKDLRDKGLKPIIVVPTMGRTGNISLFNAKKFLAEGKYEDPENKDSDNSERVIQIEKNIKGHNFLFEVYDNVGTFESKNNPSQKSKWERVVGVFVSGQKYQFKGWPKEDNIPSILDQVKGFYLKYYDIPTPDQVANWNVKIVSVYRNKRHLDFPAYEQFWQELENFMIQPRNKQK</sequence>
<comment type="subcellular location">
    <subcellularLocation>
        <location evidence="1">Nucleus</location>
    </subcellularLocation>
</comment>
<evidence type="ECO:0000256" key="3">
    <source>
        <dbReference type="ARBA" id="ARBA00023163"/>
    </source>
</evidence>
<organism evidence="8 9">
    <name type="scientific">Tetrahymena thermophila (strain SB210)</name>
    <dbReference type="NCBI Taxonomy" id="312017"/>
    <lineage>
        <taxon>Eukaryota</taxon>
        <taxon>Sar</taxon>
        <taxon>Alveolata</taxon>
        <taxon>Ciliophora</taxon>
        <taxon>Intramacronucleata</taxon>
        <taxon>Oligohymenophorea</taxon>
        <taxon>Hymenostomatida</taxon>
        <taxon>Tetrahymenina</taxon>
        <taxon>Tetrahymenidae</taxon>
        <taxon>Tetrahymena</taxon>
    </lineage>
</organism>
<dbReference type="GO" id="GO:0032968">
    <property type="term" value="P:positive regulation of transcription elongation by RNA polymerase II"/>
    <property type="evidence" value="ECO:0007669"/>
    <property type="project" value="TreeGrafter"/>
</dbReference>
<dbReference type="InterPro" id="IPR032041">
    <property type="entry name" value="Cdc73_N"/>
</dbReference>
<name>I7M611_TETTS</name>
<dbReference type="AlphaFoldDB" id="I7M611"/>
<reference evidence="9" key="1">
    <citation type="journal article" date="2006" name="PLoS Biol.">
        <title>Macronuclear genome sequence of the ciliate Tetrahymena thermophila, a model eukaryote.</title>
        <authorList>
            <person name="Eisen J.A."/>
            <person name="Coyne R.S."/>
            <person name="Wu M."/>
            <person name="Wu D."/>
            <person name="Thiagarajan M."/>
            <person name="Wortman J.R."/>
            <person name="Badger J.H."/>
            <person name="Ren Q."/>
            <person name="Amedeo P."/>
            <person name="Jones K.M."/>
            <person name="Tallon L.J."/>
            <person name="Delcher A.L."/>
            <person name="Salzberg S.L."/>
            <person name="Silva J.C."/>
            <person name="Haas B.J."/>
            <person name="Majoros W.H."/>
            <person name="Farzad M."/>
            <person name="Carlton J.M."/>
            <person name="Smith R.K. Jr."/>
            <person name="Garg J."/>
            <person name="Pearlman R.E."/>
            <person name="Karrer K.M."/>
            <person name="Sun L."/>
            <person name="Manning G."/>
            <person name="Elde N.C."/>
            <person name="Turkewitz A.P."/>
            <person name="Asai D.J."/>
            <person name="Wilkes D.E."/>
            <person name="Wang Y."/>
            <person name="Cai H."/>
            <person name="Collins K."/>
            <person name="Stewart B.A."/>
            <person name="Lee S.R."/>
            <person name="Wilamowska K."/>
            <person name="Weinberg Z."/>
            <person name="Ruzzo W.L."/>
            <person name="Wloga D."/>
            <person name="Gaertig J."/>
            <person name="Frankel J."/>
            <person name="Tsao C.-C."/>
            <person name="Gorovsky M.A."/>
            <person name="Keeling P.J."/>
            <person name="Waller R.F."/>
            <person name="Patron N.J."/>
            <person name="Cherry J.M."/>
            <person name="Stover N.A."/>
            <person name="Krieger C.J."/>
            <person name="del Toro C."/>
            <person name="Ryder H.F."/>
            <person name="Williamson S.C."/>
            <person name="Barbeau R.A."/>
            <person name="Hamilton E.P."/>
            <person name="Orias E."/>
        </authorList>
    </citation>
    <scope>NUCLEOTIDE SEQUENCE [LARGE SCALE GENOMIC DNA]</scope>
    <source>
        <strain evidence="9">SB210</strain>
    </source>
</reference>
<evidence type="ECO:0000256" key="5">
    <source>
        <dbReference type="SAM" id="MobiDB-lite"/>
    </source>
</evidence>
<evidence type="ECO:0000313" key="8">
    <source>
        <dbReference type="EMBL" id="EAR84002.1"/>
    </source>
</evidence>
<keyword evidence="9" id="KW-1185">Reference proteome</keyword>
<dbReference type="OrthoDB" id="313165at2759"/>
<dbReference type="GO" id="GO:0016593">
    <property type="term" value="C:Cdc73/Paf1 complex"/>
    <property type="evidence" value="ECO:0007669"/>
    <property type="project" value="InterPro"/>
</dbReference>
<evidence type="ECO:0000313" key="9">
    <source>
        <dbReference type="Proteomes" id="UP000009168"/>
    </source>
</evidence>
<dbReference type="GeneID" id="7839864"/>
<feature type="domain" description="Cell division control protein 73 C-terminal" evidence="6">
    <location>
        <begin position="230"/>
        <end position="386"/>
    </location>
</feature>
<feature type="domain" description="Paf1 complex subunit Cdc73 N-terminal" evidence="7">
    <location>
        <begin position="11"/>
        <end position="154"/>
    </location>
</feature>
<dbReference type="GO" id="GO:0000993">
    <property type="term" value="F:RNA polymerase II complex binding"/>
    <property type="evidence" value="ECO:0007669"/>
    <property type="project" value="TreeGrafter"/>
</dbReference>
<dbReference type="STRING" id="312017.I7M611"/>
<feature type="region of interest" description="Disordered" evidence="5">
    <location>
        <begin position="119"/>
        <end position="139"/>
    </location>
</feature>
<comment type="similarity">
    <text evidence="2">Belongs to the CDC73 family.</text>
</comment>
<dbReference type="EMBL" id="GG662440">
    <property type="protein sequence ID" value="EAR84002.1"/>
    <property type="molecule type" value="Genomic_DNA"/>
</dbReference>
<accession>I7M611</accession>
<dbReference type="Pfam" id="PF16050">
    <property type="entry name" value="CDC73_N"/>
    <property type="match status" value="1"/>
</dbReference>
<evidence type="ECO:0000256" key="1">
    <source>
        <dbReference type="ARBA" id="ARBA00004123"/>
    </source>
</evidence>
<dbReference type="InterPro" id="IPR038103">
    <property type="entry name" value="CDC73_C_sf"/>
</dbReference>
<dbReference type="InParanoid" id="I7M611"/>
<dbReference type="InterPro" id="IPR031336">
    <property type="entry name" value="CDC73_C"/>
</dbReference>
<keyword evidence="4" id="KW-0539">Nucleus</keyword>
<dbReference type="RefSeq" id="XP_001031665.1">
    <property type="nucleotide sequence ID" value="XM_001031665.1"/>
</dbReference>
<proteinExistence type="inferred from homology"/>
<dbReference type="GO" id="GO:0006368">
    <property type="term" value="P:transcription elongation by RNA polymerase II"/>
    <property type="evidence" value="ECO:0007669"/>
    <property type="project" value="InterPro"/>
</dbReference>
<evidence type="ECO:0000256" key="4">
    <source>
        <dbReference type="ARBA" id="ARBA00023242"/>
    </source>
</evidence>
<keyword evidence="3" id="KW-0804">Transcription</keyword>
<evidence type="ECO:0000259" key="7">
    <source>
        <dbReference type="Pfam" id="PF16050"/>
    </source>
</evidence>
<evidence type="ECO:0000259" key="6">
    <source>
        <dbReference type="Pfam" id="PF05179"/>
    </source>
</evidence>
<evidence type="ECO:0000256" key="2">
    <source>
        <dbReference type="ARBA" id="ARBA00010427"/>
    </source>
</evidence>
<dbReference type="HOGENOM" id="CLU_682339_0_0_1"/>
<dbReference type="PANTHER" id="PTHR12466">
    <property type="entry name" value="CDC73 DOMAIN PROTEIN"/>
    <property type="match status" value="1"/>
</dbReference>
<protein>
    <submittedName>
        <fullName evidence="8">RNA pol II accessory factor, Cdc73 family protein</fullName>
    </submittedName>
</protein>
<dbReference type="PANTHER" id="PTHR12466:SF8">
    <property type="entry name" value="PARAFIBROMIN"/>
    <property type="match status" value="1"/>
</dbReference>
<dbReference type="Gene3D" id="3.40.50.11990">
    <property type="entry name" value="RNA polymerase II accessory factor, Cdc73 C-terminal domain"/>
    <property type="match status" value="1"/>
</dbReference>
<gene>
    <name evidence="8" type="ORF">TTHERM_00760490</name>
</gene>
<dbReference type="OMA" id="FRPDYWN"/>
<dbReference type="Pfam" id="PF05179">
    <property type="entry name" value="CDC73_C"/>
    <property type="match status" value="1"/>
</dbReference>
<dbReference type="KEGG" id="tet:TTHERM_00760490"/>